<dbReference type="GO" id="GO:0004672">
    <property type="term" value="F:protein kinase activity"/>
    <property type="evidence" value="ECO:0007669"/>
    <property type="project" value="InterPro"/>
</dbReference>
<dbReference type="OrthoDB" id="4062651at2759"/>
<proteinExistence type="predicted"/>
<dbReference type="SUPFAM" id="SSF56112">
    <property type="entry name" value="Protein kinase-like (PK-like)"/>
    <property type="match status" value="1"/>
</dbReference>
<dbReference type="PROSITE" id="PS50011">
    <property type="entry name" value="PROTEIN_KINASE_DOM"/>
    <property type="match status" value="1"/>
</dbReference>
<accession>A0A6A6FA38</accession>
<protein>
    <recommendedName>
        <fullName evidence="1">Protein kinase domain-containing protein</fullName>
    </recommendedName>
</protein>
<reference evidence="2" key="1">
    <citation type="journal article" date="2020" name="Stud. Mycol.">
        <title>101 Dothideomycetes genomes: a test case for predicting lifestyles and emergence of pathogens.</title>
        <authorList>
            <person name="Haridas S."/>
            <person name="Albert R."/>
            <person name="Binder M."/>
            <person name="Bloem J."/>
            <person name="Labutti K."/>
            <person name="Salamov A."/>
            <person name="Andreopoulos B."/>
            <person name="Baker S."/>
            <person name="Barry K."/>
            <person name="Bills G."/>
            <person name="Bluhm B."/>
            <person name="Cannon C."/>
            <person name="Castanera R."/>
            <person name="Culley D."/>
            <person name="Daum C."/>
            <person name="Ezra D."/>
            <person name="Gonzalez J."/>
            <person name="Henrissat B."/>
            <person name="Kuo A."/>
            <person name="Liang C."/>
            <person name="Lipzen A."/>
            <person name="Lutzoni F."/>
            <person name="Magnuson J."/>
            <person name="Mondo S."/>
            <person name="Nolan M."/>
            <person name="Ohm R."/>
            <person name="Pangilinan J."/>
            <person name="Park H.-J."/>
            <person name="Ramirez L."/>
            <person name="Alfaro M."/>
            <person name="Sun H."/>
            <person name="Tritt A."/>
            <person name="Yoshinaga Y."/>
            <person name="Zwiers L.-H."/>
            <person name="Turgeon B."/>
            <person name="Goodwin S."/>
            <person name="Spatafora J."/>
            <person name="Crous P."/>
            <person name="Grigoriev I."/>
        </authorList>
    </citation>
    <scope>NUCLEOTIDE SEQUENCE</scope>
    <source>
        <strain evidence="2">SCOH1-5</strain>
    </source>
</reference>
<gene>
    <name evidence="2" type="ORF">CERZMDRAFT_45687</name>
</gene>
<evidence type="ECO:0000313" key="3">
    <source>
        <dbReference type="Proteomes" id="UP000799539"/>
    </source>
</evidence>
<name>A0A6A6FA38_9PEZI</name>
<dbReference type="Proteomes" id="UP000799539">
    <property type="component" value="Unassembled WGS sequence"/>
</dbReference>
<sequence>MDLPCPAPAIRTKADVVLYEQHDAVTSQFLRSLFVHFDSDDYVWIGVNAERRKQDLTIQDLVKGLRQMPDDKAFPELPPNITPAPAVDLGKCFIKRPQVYHLLDKDVAPLVPQILLDEAKTLEILKENPHPDIVPYFGCSVKRGRITGIVLRRYHSVLDRRFLSDASEFDVEVFKEALNAALQHIHGLGLAHNDINPSNIALDANDRPVIIDWGSCKHFGAELLSAGTPGWIEDDFDISKQDHDVTAVEKVLQWVRQEKERWSK</sequence>
<dbReference type="Pfam" id="PF00069">
    <property type="entry name" value="Pkinase"/>
    <property type="match status" value="1"/>
</dbReference>
<dbReference type="Gene3D" id="1.10.510.10">
    <property type="entry name" value="Transferase(Phosphotransferase) domain 1"/>
    <property type="match status" value="1"/>
</dbReference>
<dbReference type="InterPro" id="IPR011009">
    <property type="entry name" value="Kinase-like_dom_sf"/>
</dbReference>
<keyword evidence="3" id="KW-1185">Reference proteome</keyword>
<dbReference type="GO" id="GO:0005524">
    <property type="term" value="F:ATP binding"/>
    <property type="evidence" value="ECO:0007669"/>
    <property type="project" value="InterPro"/>
</dbReference>
<dbReference type="EMBL" id="ML992682">
    <property type="protein sequence ID" value="KAF2210259.1"/>
    <property type="molecule type" value="Genomic_DNA"/>
</dbReference>
<evidence type="ECO:0000259" key="1">
    <source>
        <dbReference type="PROSITE" id="PS50011"/>
    </source>
</evidence>
<dbReference type="InterPro" id="IPR000719">
    <property type="entry name" value="Prot_kinase_dom"/>
</dbReference>
<organism evidence="2 3">
    <name type="scientific">Cercospora zeae-maydis SCOH1-5</name>
    <dbReference type="NCBI Taxonomy" id="717836"/>
    <lineage>
        <taxon>Eukaryota</taxon>
        <taxon>Fungi</taxon>
        <taxon>Dikarya</taxon>
        <taxon>Ascomycota</taxon>
        <taxon>Pezizomycotina</taxon>
        <taxon>Dothideomycetes</taxon>
        <taxon>Dothideomycetidae</taxon>
        <taxon>Mycosphaerellales</taxon>
        <taxon>Mycosphaerellaceae</taxon>
        <taxon>Cercospora</taxon>
    </lineage>
</organism>
<dbReference type="AlphaFoldDB" id="A0A6A6FA38"/>
<feature type="domain" description="Protein kinase" evidence="1">
    <location>
        <begin position="37"/>
        <end position="264"/>
    </location>
</feature>
<evidence type="ECO:0000313" key="2">
    <source>
        <dbReference type="EMBL" id="KAF2210259.1"/>
    </source>
</evidence>